<dbReference type="GeneID" id="301814462"/>
<dbReference type="CDD" id="cd04179">
    <property type="entry name" value="DPM_DPG-synthase_like"/>
    <property type="match status" value="1"/>
</dbReference>
<dbReference type="SUPFAM" id="SSF53335">
    <property type="entry name" value="S-adenosyl-L-methionine-dependent methyltransferases"/>
    <property type="match status" value="1"/>
</dbReference>
<proteinExistence type="predicted"/>
<name>M4Z190_9BRAD</name>
<dbReference type="SUPFAM" id="SSF53448">
    <property type="entry name" value="Nucleotide-diphospho-sugar transferases"/>
    <property type="match status" value="1"/>
</dbReference>
<dbReference type="EMBL" id="AP012603">
    <property type="protein sequence ID" value="BAM86467.1"/>
    <property type="molecule type" value="Genomic_DNA"/>
</dbReference>
<dbReference type="CDD" id="cd02440">
    <property type="entry name" value="AdoMet_MTases"/>
    <property type="match status" value="1"/>
</dbReference>
<evidence type="ECO:0000256" key="1">
    <source>
        <dbReference type="SAM" id="MobiDB-lite"/>
    </source>
</evidence>
<sequence>MAELDGQVLQDQHEQPRAASTQAPAPTTLSPRKAAILDHANRFADARAGWRDKASFFHGEDACYLRFLIPPGSRVLEIGCGLGDTLASLAPSYGVGIDFSDRQIAIARTRHPGLTFVVGDAEDPATLAAVTGPFDVILVLDTIGSLDDCQQFIEQLHPLCTRETRLVIGYFSHLWYPLLKAAEAAGLRMPQPEQNVLSPADLRNLAVLADFDPVKSEQRVLSPLRLYGLGRFANRFLSVLPGLRALALRHYLVSRSLRCVTDDVRSATVVIPARNERGNIAPAVQRIAAFCKDIEIIFIEGHSKDGTYEEMERVRAAFPDHDIKLMRQPGKGKADAVFTAFDAARGDVLMILDADLTMPPEQLPKFFDALRSGKGEFINGSRLVYPMDEGAMRFLNLIANKTFSYLFSWLLNQRYTDTLCGTKVLRRSDYVRLKAGKAYFGDFDPFGDFDLIFGASKLNLKSIDLPIRYAARCYGETQISRFRHGWMLLKMVVFAFFKIKAI</sequence>
<dbReference type="InterPro" id="IPR029063">
    <property type="entry name" value="SAM-dependent_MTases_sf"/>
</dbReference>
<evidence type="ECO:0000259" key="2">
    <source>
        <dbReference type="Pfam" id="PF00535"/>
    </source>
</evidence>
<dbReference type="Gene3D" id="3.40.50.150">
    <property type="entry name" value="Vaccinia Virus protein VP39"/>
    <property type="match status" value="1"/>
</dbReference>
<dbReference type="OrthoDB" id="9806525at2"/>
<dbReference type="Pfam" id="PF00535">
    <property type="entry name" value="Glycos_transf_2"/>
    <property type="match status" value="1"/>
</dbReference>
<evidence type="ECO:0000313" key="3">
    <source>
        <dbReference type="EMBL" id="BAM86467.1"/>
    </source>
</evidence>
<dbReference type="PATRIC" id="fig|1245469.3.peg.459"/>
<gene>
    <name evidence="3" type="ORF">S58_04520</name>
</gene>
<dbReference type="eggNOG" id="COG1215">
    <property type="taxonomic scope" value="Bacteria"/>
</dbReference>
<dbReference type="InterPro" id="IPR029044">
    <property type="entry name" value="Nucleotide-diphossugar_trans"/>
</dbReference>
<dbReference type="Proteomes" id="UP000011841">
    <property type="component" value="Chromosome"/>
</dbReference>
<feature type="compositionally biased region" description="Polar residues" evidence="1">
    <location>
        <begin position="18"/>
        <end position="30"/>
    </location>
</feature>
<reference evidence="3 4" key="1">
    <citation type="journal article" date="2013" name="Appl. Environ. Microbiol.">
        <title>Genome analysis suggests that the soil oligotrophic bacterium Agromonas oligotrophica (Bradyrhizobium oligotrophicum) is a nitrogen-fixing symbiont of Aeschynomene indica.</title>
        <authorList>
            <person name="Okubo T."/>
            <person name="Fukushima S."/>
            <person name="Itakura M."/>
            <person name="Oshima K."/>
            <person name="Longtonglang A."/>
            <person name="Teaumroong N."/>
            <person name="Mitsui H."/>
            <person name="Hattori M."/>
            <person name="Hattori R."/>
            <person name="Hattori T."/>
            <person name="Minamisawa K."/>
        </authorList>
    </citation>
    <scope>NUCLEOTIDE SEQUENCE [LARGE SCALE GENOMIC DNA]</scope>
    <source>
        <strain evidence="3 4">S58</strain>
    </source>
</reference>
<dbReference type="InterPro" id="IPR001173">
    <property type="entry name" value="Glyco_trans_2-like"/>
</dbReference>
<accession>M4Z190</accession>
<feature type="region of interest" description="Disordered" evidence="1">
    <location>
        <begin position="1"/>
        <end position="30"/>
    </location>
</feature>
<dbReference type="Pfam" id="PF13489">
    <property type="entry name" value="Methyltransf_23"/>
    <property type="match status" value="1"/>
</dbReference>
<organism evidence="3 4">
    <name type="scientific">Bradyrhizobium oligotrophicum S58</name>
    <dbReference type="NCBI Taxonomy" id="1245469"/>
    <lineage>
        <taxon>Bacteria</taxon>
        <taxon>Pseudomonadati</taxon>
        <taxon>Pseudomonadota</taxon>
        <taxon>Alphaproteobacteria</taxon>
        <taxon>Hyphomicrobiales</taxon>
        <taxon>Nitrobacteraceae</taxon>
        <taxon>Bradyrhizobium</taxon>
    </lineage>
</organism>
<dbReference type="PANTHER" id="PTHR48090">
    <property type="entry name" value="UNDECAPRENYL-PHOSPHATE 4-DEOXY-4-FORMAMIDO-L-ARABINOSE TRANSFERASE-RELATED"/>
    <property type="match status" value="1"/>
</dbReference>
<dbReference type="eggNOG" id="COG2226">
    <property type="taxonomic scope" value="Bacteria"/>
</dbReference>
<dbReference type="Gene3D" id="3.90.550.10">
    <property type="entry name" value="Spore Coat Polysaccharide Biosynthesis Protein SpsA, Chain A"/>
    <property type="match status" value="1"/>
</dbReference>
<dbReference type="STRING" id="1245469.S58_04520"/>
<dbReference type="PANTHER" id="PTHR48090:SF7">
    <property type="entry name" value="RFBJ PROTEIN"/>
    <property type="match status" value="1"/>
</dbReference>
<dbReference type="InterPro" id="IPR050256">
    <property type="entry name" value="Glycosyltransferase_2"/>
</dbReference>
<dbReference type="RefSeq" id="WP_015663605.1">
    <property type="nucleotide sequence ID" value="NC_020453.1"/>
</dbReference>
<dbReference type="AlphaFoldDB" id="M4Z190"/>
<dbReference type="KEGG" id="aol:S58_04520"/>
<evidence type="ECO:0000313" key="4">
    <source>
        <dbReference type="Proteomes" id="UP000011841"/>
    </source>
</evidence>
<keyword evidence="4" id="KW-1185">Reference proteome</keyword>
<dbReference type="HOGENOM" id="CLU_043808_0_0_5"/>
<feature type="domain" description="Glycosyltransferase 2-like" evidence="2">
    <location>
        <begin position="268"/>
        <end position="399"/>
    </location>
</feature>
<protein>
    <recommendedName>
        <fullName evidence="2">Glycosyltransferase 2-like domain-containing protein</fullName>
    </recommendedName>
</protein>